<organism evidence="2 3">
    <name type="scientific">Tritrichomonas musculus</name>
    <dbReference type="NCBI Taxonomy" id="1915356"/>
    <lineage>
        <taxon>Eukaryota</taxon>
        <taxon>Metamonada</taxon>
        <taxon>Parabasalia</taxon>
        <taxon>Tritrichomonadida</taxon>
        <taxon>Tritrichomonadidae</taxon>
        <taxon>Tritrichomonas</taxon>
    </lineage>
</organism>
<dbReference type="SMART" id="SM00848">
    <property type="entry name" value="Inhibitor_I29"/>
    <property type="match status" value="1"/>
</dbReference>
<reference evidence="2 3" key="1">
    <citation type="submission" date="2024-04" db="EMBL/GenBank/DDBJ databases">
        <title>Tritrichomonas musculus Genome.</title>
        <authorList>
            <person name="Alves-Ferreira E."/>
            <person name="Grigg M."/>
            <person name="Lorenzi H."/>
            <person name="Galac M."/>
        </authorList>
    </citation>
    <scope>NUCLEOTIDE SEQUENCE [LARGE SCALE GENOMIC DNA]</scope>
    <source>
        <strain evidence="2 3">EAF2021</strain>
    </source>
</reference>
<feature type="domain" description="Cathepsin propeptide inhibitor" evidence="1">
    <location>
        <begin position="35"/>
        <end position="91"/>
    </location>
</feature>
<dbReference type="SUPFAM" id="SSF54001">
    <property type="entry name" value="Cysteine proteinases"/>
    <property type="match status" value="1"/>
</dbReference>
<evidence type="ECO:0000259" key="1">
    <source>
        <dbReference type="SMART" id="SM00848"/>
    </source>
</evidence>
<evidence type="ECO:0000313" key="2">
    <source>
        <dbReference type="EMBL" id="KAK8867212.1"/>
    </source>
</evidence>
<dbReference type="Gene3D" id="3.90.70.10">
    <property type="entry name" value="Cysteine proteinases"/>
    <property type="match status" value="1"/>
</dbReference>
<proteinExistence type="predicted"/>
<accession>A0ABR2IQI7</accession>
<keyword evidence="3" id="KW-1185">Reference proteome</keyword>
<protein>
    <recommendedName>
        <fullName evidence="1">Cathepsin propeptide inhibitor domain-containing protein</fullName>
    </recommendedName>
</protein>
<dbReference type="EMBL" id="JAPFFF010000015">
    <property type="protein sequence ID" value="KAK8867212.1"/>
    <property type="molecule type" value="Genomic_DNA"/>
</dbReference>
<sequence length="140" mass="16565">MLEKEHTQTFFQFNNDLFIFISSRIYLRPNEERQFFHWMRTNNKFYTGDEYHIRLGIVLSNVRYCQDFNKRNGLTFRVGINKFSCYTPSEYKSLLGTQTRSINKIFTKTTSTIKGTPDSFDWRDKGIVNPIKNQGDCGSC</sequence>
<comment type="caution">
    <text evidence="2">The sequence shown here is derived from an EMBL/GenBank/DDBJ whole genome shotgun (WGS) entry which is preliminary data.</text>
</comment>
<dbReference type="InterPro" id="IPR038765">
    <property type="entry name" value="Papain-like_cys_pep_sf"/>
</dbReference>
<dbReference type="Pfam" id="PF00112">
    <property type="entry name" value="Peptidase_C1"/>
    <property type="match status" value="1"/>
</dbReference>
<evidence type="ECO:0000313" key="3">
    <source>
        <dbReference type="Proteomes" id="UP001470230"/>
    </source>
</evidence>
<dbReference type="Pfam" id="PF08246">
    <property type="entry name" value="Inhibitor_I29"/>
    <property type="match status" value="1"/>
</dbReference>
<gene>
    <name evidence="2" type="ORF">M9Y10_010189</name>
</gene>
<name>A0ABR2IQI7_9EUKA</name>
<dbReference type="InterPro" id="IPR000668">
    <property type="entry name" value="Peptidase_C1A_C"/>
</dbReference>
<dbReference type="InterPro" id="IPR013201">
    <property type="entry name" value="Prot_inhib_I29"/>
</dbReference>
<dbReference type="Proteomes" id="UP001470230">
    <property type="component" value="Unassembled WGS sequence"/>
</dbReference>